<protein>
    <submittedName>
        <fullName evidence="2">Uncharacterized protein</fullName>
    </submittedName>
</protein>
<keyword evidence="1" id="KW-1133">Transmembrane helix</keyword>
<sequence length="184" mass="21486">MRFYQKSVGGRLIMERWNGSMRWIYLLSRVAVFPFFWVVCVVTGSRRLENWYTSQLQGTRRENTLNKHESTRHGLHLTGPFDFPKAEMHEKNSKVLTKMGPFSFDRLPSIPKETVYRTGLCINDTGKLELLTRLGTEPRADIWNHSETTLQLGRRHGISSRCGRAEPFHSPHFAHCDDNIRIPW</sequence>
<comment type="caution">
    <text evidence="2">The sequence shown here is derived from an EMBL/GenBank/DDBJ whole genome shotgun (WGS) entry which is preliminary data.</text>
</comment>
<name>A0A8X6YG96_9ARAC</name>
<dbReference type="EMBL" id="BMAV01017993">
    <property type="protein sequence ID" value="GFY70067.1"/>
    <property type="molecule type" value="Genomic_DNA"/>
</dbReference>
<organism evidence="2 3">
    <name type="scientific">Trichonephila inaurata madagascariensis</name>
    <dbReference type="NCBI Taxonomy" id="2747483"/>
    <lineage>
        <taxon>Eukaryota</taxon>
        <taxon>Metazoa</taxon>
        <taxon>Ecdysozoa</taxon>
        <taxon>Arthropoda</taxon>
        <taxon>Chelicerata</taxon>
        <taxon>Arachnida</taxon>
        <taxon>Araneae</taxon>
        <taxon>Araneomorphae</taxon>
        <taxon>Entelegynae</taxon>
        <taxon>Araneoidea</taxon>
        <taxon>Nephilidae</taxon>
        <taxon>Trichonephila</taxon>
        <taxon>Trichonephila inaurata</taxon>
    </lineage>
</organism>
<accession>A0A8X6YG96</accession>
<reference evidence="2" key="1">
    <citation type="submission" date="2020-08" db="EMBL/GenBank/DDBJ databases">
        <title>Multicomponent nature underlies the extraordinary mechanical properties of spider dragline silk.</title>
        <authorList>
            <person name="Kono N."/>
            <person name="Nakamura H."/>
            <person name="Mori M."/>
            <person name="Yoshida Y."/>
            <person name="Ohtoshi R."/>
            <person name="Malay A.D."/>
            <person name="Moran D.A.P."/>
            <person name="Tomita M."/>
            <person name="Numata K."/>
            <person name="Arakawa K."/>
        </authorList>
    </citation>
    <scope>NUCLEOTIDE SEQUENCE</scope>
</reference>
<keyword evidence="1" id="KW-0812">Transmembrane</keyword>
<keyword evidence="1" id="KW-0472">Membrane</keyword>
<gene>
    <name evidence="2" type="ORF">TNIN_278671</name>
</gene>
<dbReference type="Proteomes" id="UP000886998">
    <property type="component" value="Unassembled WGS sequence"/>
</dbReference>
<dbReference type="AlphaFoldDB" id="A0A8X6YG96"/>
<evidence type="ECO:0000313" key="2">
    <source>
        <dbReference type="EMBL" id="GFY70067.1"/>
    </source>
</evidence>
<evidence type="ECO:0000256" key="1">
    <source>
        <dbReference type="SAM" id="Phobius"/>
    </source>
</evidence>
<proteinExistence type="predicted"/>
<feature type="transmembrane region" description="Helical" evidence="1">
    <location>
        <begin position="23"/>
        <end position="44"/>
    </location>
</feature>
<evidence type="ECO:0000313" key="3">
    <source>
        <dbReference type="Proteomes" id="UP000886998"/>
    </source>
</evidence>
<keyword evidence="3" id="KW-1185">Reference proteome</keyword>